<evidence type="ECO:0000313" key="4">
    <source>
        <dbReference type="EMBL" id="OVF07391.1"/>
    </source>
</evidence>
<proteinExistence type="predicted"/>
<evidence type="ECO:0000259" key="3">
    <source>
        <dbReference type="Pfam" id="PF20778"/>
    </source>
</evidence>
<name>A0AA91PXX0_CLALS</name>
<dbReference type="InterPro" id="IPR048401">
    <property type="entry name" value="SLS1_C"/>
</dbReference>
<gene>
    <name evidence="4" type="ORF">A9F13_13g00924</name>
</gene>
<dbReference type="Pfam" id="PF20777">
    <property type="entry name" value="KH_SLS1_2"/>
    <property type="match status" value="1"/>
</dbReference>
<dbReference type="InterPro" id="IPR048400">
    <property type="entry name" value="SLS1_N"/>
</dbReference>
<dbReference type="Pfam" id="PF20778">
    <property type="entry name" value="SLS1_C"/>
    <property type="match status" value="1"/>
</dbReference>
<evidence type="ECO:0000259" key="1">
    <source>
        <dbReference type="Pfam" id="PF20776"/>
    </source>
</evidence>
<dbReference type="AlphaFoldDB" id="A0AA91PXX0"/>
<feature type="domain" description="SLS1 second KH" evidence="2">
    <location>
        <begin position="250"/>
        <end position="306"/>
    </location>
</feature>
<organism evidence="4 5">
    <name type="scientific">Clavispora lusitaniae</name>
    <name type="common">Candida lusitaniae</name>
    <dbReference type="NCBI Taxonomy" id="36911"/>
    <lineage>
        <taxon>Eukaryota</taxon>
        <taxon>Fungi</taxon>
        <taxon>Dikarya</taxon>
        <taxon>Ascomycota</taxon>
        <taxon>Saccharomycotina</taxon>
        <taxon>Pichiomycetes</taxon>
        <taxon>Metschnikowiaceae</taxon>
        <taxon>Clavispora</taxon>
    </lineage>
</organism>
<evidence type="ECO:0000313" key="5">
    <source>
        <dbReference type="Proteomes" id="UP000195602"/>
    </source>
</evidence>
<accession>A0AA91PXX0</accession>
<feature type="domain" description="SLS1 C-terminal" evidence="3">
    <location>
        <begin position="339"/>
        <end position="736"/>
    </location>
</feature>
<dbReference type="Proteomes" id="UP000195602">
    <property type="component" value="Unassembled WGS sequence"/>
</dbReference>
<reference evidence="4 5" key="1">
    <citation type="submission" date="2017-04" db="EMBL/GenBank/DDBJ databases">
        <title>Draft genome of the yeast Clavispora lusitaniae type strain CBS 6936.</title>
        <authorList>
            <person name="Durrens P."/>
            <person name="Klopp C."/>
            <person name="Biteau N."/>
            <person name="Fitton-Ouhabi V."/>
            <person name="Dementhon K."/>
            <person name="Accoceberry I."/>
            <person name="Sherman D.J."/>
            <person name="Noel T."/>
        </authorList>
    </citation>
    <scope>NUCLEOTIDE SEQUENCE [LARGE SCALE GENOMIC DNA]</scope>
    <source>
        <strain evidence="4 5">CBS 6936</strain>
    </source>
</reference>
<dbReference type="KEGG" id="clus:A9F13_13g00924"/>
<feature type="domain" description="SLS1 N-terminal" evidence="1">
    <location>
        <begin position="95"/>
        <end position="168"/>
    </location>
</feature>
<sequence length="751" mass="85470">MINHVPDAHSNISASYSLRRLSSSAAASNKLPSSILDVLKAAPPSKKQKKRILILSPEETKDRVISKFVERPSKSARKKLSPKIIRLDDTAEGKESEPTDITHAIDYFKPKEASLSAYKASALIDTLSNSFKKSQLVEYVKIHNLRASRSTKQQLAETILRKVWKAKIPEKFKKSKRQILLEESVPLNKFEMFLLLSQKGAILRSVRSAVSKFGFDKERAELVMTGTQDQLDNARILLQSRLEGYYKEELDLTAVKKLYLEKFGEFSFKEIGKNTEVYFNHLSGDKYELAALNPNQVKRIRRLLLWHLDYNLHNKNYLHLPGKDSLSCSALLPYSNDYSMSWKDRFKPHFVLRKDTSIDTSNTELKNELEKFSDESLAKFDNVLDDVDDSKESDILPDPSLNQKTIELLESLGLMKPEDNTESTIAIDKKPYRGIPLLSADQRKDIFNELTDFGYTKQLIGLESERLEPPVFTVTLGNVLFQTDSDQISSLLCPSTKDIRDYPYSFSTNAPLVFDEVLSRCEPYEGLSSLEEDPHVYSLQFKFTPSPFVEEFTDENLKRDLNEQVKYPPIELWMQLNDKSIPDIESLQAVTVESENNSYVCCPQANADMKVSCQVTGQILSDDVEQTAEAHDIGELLSSTTSKYNRLESQPGLREFLENSELDFSGRKPTSIAPFCDFIINGQKVRYNYVNVSYRRELTLKTSEDKLVQLSVVDGGSLGGRRLEARFIGLDGERSSFDKLLDYVERFVTAV</sequence>
<evidence type="ECO:0000259" key="2">
    <source>
        <dbReference type="Pfam" id="PF20777"/>
    </source>
</evidence>
<dbReference type="Pfam" id="PF20776">
    <property type="entry name" value="SLS1_N"/>
    <property type="match status" value="1"/>
</dbReference>
<protein>
    <submittedName>
        <fullName evidence="4">Uncharacterized protein</fullName>
    </submittedName>
</protein>
<dbReference type="EMBL" id="LYUB02000013">
    <property type="protein sequence ID" value="OVF07391.1"/>
    <property type="molecule type" value="Genomic_DNA"/>
</dbReference>
<comment type="caution">
    <text evidence="4">The sequence shown here is derived from an EMBL/GenBank/DDBJ whole genome shotgun (WGS) entry which is preliminary data.</text>
</comment>
<dbReference type="InterPro" id="IPR048748">
    <property type="entry name" value="SLS1_KH2"/>
</dbReference>